<organism evidence="3">
    <name type="scientific">Echinostoma caproni</name>
    <dbReference type="NCBI Taxonomy" id="27848"/>
    <lineage>
        <taxon>Eukaryota</taxon>
        <taxon>Metazoa</taxon>
        <taxon>Spiralia</taxon>
        <taxon>Lophotrochozoa</taxon>
        <taxon>Platyhelminthes</taxon>
        <taxon>Trematoda</taxon>
        <taxon>Digenea</taxon>
        <taxon>Plagiorchiida</taxon>
        <taxon>Echinostomata</taxon>
        <taxon>Echinostomatoidea</taxon>
        <taxon>Echinostomatidae</taxon>
        <taxon>Echinostoma</taxon>
    </lineage>
</organism>
<proteinExistence type="predicted"/>
<sequence>MVRNRFTRTVEDENFGTGIMVSRRQESEIICAERDSLMKDVVILHLSYQALAKTRNPLAKTRNALAQTNYPLALTYIPLAKTSNALAKTRSPLVSTHKL</sequence>
<protein>
    <submittedName>
        <fullName evidence="1 3">Uncharacterized protein</fullName>
    </submittedName>
</protein>
<dbReference type="EMBL" id="UZAN01053514">
    <property type="protein sequence ID" value="VDP90013.1"/>
    <property type="molecule type" value="Genomic_DNA"/>
</dbReference>
<reference evidence="1 2" key="2">
    <citation type="submission" date="2018-11" db="EMBL/GenBank/DDBJ databases">
        <authorList>
            <consortium name="Pathogen Informatics"/>
        </authorList>
    </citation>
    <scope>NUCLEOTIDE SEQUENCE [LARGE SCALE GENOMIC DNA]</scope>
    <source>
        <strain evidence="1 2">Egypt</strain>
    </source>
</reference>
<evidence type="ECO:0000313" key="2">
    <source>
        <dbReference type="Proteomes" id="UP000272942"/>
    </source>
</evidence>
<dbReference type="Proteomes" id="UP000272942">
    <property type="component" value="Unassembled WGS sequence"/>
</dbReference>
<keyword evidence="2" id="KW-1185">Reference proteome</keyword>
<dbReference type="WBParaSite" id="ECPE_0001277701-mRNA-1">
    <property type="protein sequence ID" value="ECPE_0001277701-mRNA-1"/>
    <property type="gene ID" value="ECPE_0001277701"/>
</dbReference>
<gene>
    <name evidence="1" type="ORF">ECPE_LOCUS12741</name>
</gene>
<evidence type="ECO:0000313" key="1">
    <source>
        <dbReference type="EMBL" id="VDP90013.1"/>
    </source>
</evidence>
<dbReference type="AlphaFoldDB" id="A0A183B0K6"/>
<name>A0A183B0K6_9TREM</name>
<evidence type="ECO:0000313" key="3">
    <source>
        <dbReference type="WBParaSite" id="ECPE_0001277701-mRNA-1"/>
    </source>
</evidence>
<accession>A0A183B0K6</accession>
<reference evidence="3" key="1">
    <citation type="submission" date="2016-06" db="UniProtKB">
        <authorList>
            <consortium name="WormBaseParasite"/>
        </authorList>
    </citation>
    <scope>IDENTIFICATION</scope>
</reference>